<protein>
    <submittedName>
        <fullName evidence="2">TIGR02391 family protein</fullName>
    </submittedName>
</protein>
<comment type="caution">
    <text evidence="2">The sequence shown here is derived from an EMBL/GenBank/DDBJ whole genome shotgun (WGS) entry which is preliminary data.</text>
</comment>
<accession>A0ABU6GWM7</accession>
<reference evidence="2 3" key="1">
    <citation type="submission" date="2023-03" db="EMBL/GenBank/DDBJ databases">
        <title>Bacillus Genome Sequencing.</title>
        <authorList>
            <person name="Dunlap C."/>
        </authorList>
    </citation>
    <scope>NUCLEOTIDE SEQUENCE [LARGE SCALE GENOMIC DNA]</scope>
    <source>
        <strain evidence="2 3">BD-525</strain>
    </source>
</reference>
<gene>
    <name evidence="2" type="ORF">P4H66_30565</name>
</gene>
<sequence length="546" mass="61694">MTSKINCPLCGNEAVQMRDRSEVYLINCPSCGDFQITRECLEDLPAERKLQAQLMKVSAFTRYRTINKEPVATLFISNPNGYTEGYTIQQIVDQFPSVPERKLKALQNLQGLSKYWGDAVALERKDYSIFFPEVNEEQPSLMMMRTLVEEGLATGEVKFPTQLTVTEKGNTFIRDQAAPAAPEAPTPATQAPVIEEPTPVAAQPSKLDGLHPRVLGVAQKLFQDGHYRSAVLDTYVALDNDVRRKSRLQHDGTELMQKAFTINNKKGTNERATILKVAGGDDPQQGAMWLFSGAVMGVRNVLAHDHSIHPSEQEALEQLYFASMLFRRLDQAVNIEAEQLMAEISQLRFSLTGSASSSDSAKLKAFLVPSSGFVDAELHRVCFRKILEIIKSGYFNDQNEGINLLLEWNASIFDHITYEDHVELICAIYKAAGFRLASRDAETLIRERFVPIKTSLKLFQERLLSSNEVFNELLEKIWWNDAFFRLIAHSGDLEFMVAFLNKVISKEIVLSRNDLDTLSRELNRAGREGLEELTELLYQMNEELNK</sequence>
<dbReference type="Pfam" id="PF09509">
    <property type="entry name" value="Hypoth_Ymh"/>
    <property type="match status" value="1"/>
</dbReference>
<dbReference type="RefSeq" id="WP_326091795.1">
    <property type="nucleotide sequence ID" value="NZ_JARLKZ010000034.1"/>
</dbReference>
<organism evidence="2 3">
    <name type="scientific">Paenibacillus dokdonensis</name>
    <dbReference type="NCBI Taxonomy" id="2567944"/>
    <lineage>
        <taxon>Bacteria</taxon>
        <taxon>Bacillati</taxon>
        <taxon>Bacillota</taxon>
        <taxon>Bacilli</taxon>
        <taxon>Bacillales</taxon>
        <taxon>Paenibacillaceae</taxon>
        <taxon>Paenibacillus</taxon>
    </lineage>
</organism>
<evidence type="ECO:0000259" key="1">
    <source>
        <dbReference type="Pfam" id="PF09509"/>
    </source>
</evidence>
<evidence type="ECO:0000313" key="2">
    <source>
        <dbReference type="EMBL" id="MEC0244160.1"/>
    </source>
</evidence>
<dbReference type="NCBIfam" id="TIGR02391">
    <property type="entry name" value="hypoth_ymh"/>
    <property type="match status" value="1"/>
</dbReference>
<evidence type="ECO:0000313" key="3">
    <source>
        <dbReference type="Proteomes" id="UP001344632"/>
    </source>
</evidence>
<dbReference type="InterPro" id="IPR012654">
    <property type="entry name" value="CHP02391"/>
</dbReference>
<proteinExistence type="predicted"/>
<dbReference type="EMBL" id="JARLKZ010000034">
    <property type="protein sequence ID" value="MEC0244160.1"/>
    <property type="molecule type" value="Genomic_DNA"/>
</dbReference>
<keyword evidence="3" id="KW-1185">Reference proteome</keyword>
<dbReference type="Proteomes" id="UP001344632">
    <property type="component" value="Unassembled WGS sequence"/>
</dbReference>
<name>A0ABU6GWM7_9BACL</name>
<feature type="domain" description="Conserved hypothetical protein CHP02391" evidence="1">
    <location>
        <begin position="209"/>
        <end position="329"/>
    </location>
</feature>